<dbReference type="Proteomes" id="UP001054889">
    <property type="component" value="Unassembled WGS sequence"/>
</dbReference>
<evidence type="ECO:0000313" key="3">
    <source>
        <dbReference type="Proteomes" id="UP001054889"/>
    </source>
</evidence>
<protein>
    <submittedName>
        <fullName evidence="2">Uncharacterized protein</fullName>
    </submittedName>
</protein>
<keyword evidence="3" id="KW-1185">Reference proteome</keyword>
<gene>
    <name evidence="2" type="primary">gb13713</name>
    <name evidence="2" type="ORF">PR202_gb13713</name>
</gene>
<reference evidence="2" key="1">
    <citation type="journal article" date="2018" name="DNA Res.">
        <title>Multiple hybrid de novo genome assembly of finger millet, an orphan allotetraploid crop.</title>
        <authorList>
            <person name="Hatakeyama M."/>
            <person name="Aluri S."/>
            <person name="Balachadran M.T."/>
            <person name="Sivarajan S.R."/>
            <person name="Patrignani A."/>
            <person name="Gruter S."/>
            <person name="Poveda L."/>
            <person name="Shimizu-Inatsugi R."/>
            <person name="Baeten J."/>
            <person name="Francoijs K.J."/>
            <person name="Nataraja K.N."/>
            <person name="Reddy Y.A.N."/>
            <person name="Phadnis S."/>
            <person name="Ravikumar R.L."/>
            <person name="Schlapbach R."/>
            <person name="Sreeman S.M."/>
            <person name="Shimizu K.K."/>
        </authorList>
    </citation>
    <scope>NUCLEOTIDE SEQUENCE</scope>
</reference>
<name>A0AAV5EUT0_ELECO</name>
<organism evidence="2 3">
    <name type="scientific">Eleusine coracana subsp. coracana</name>
    <dbReference type="NCBI Taxonomy" id="191504"/>
    <lineage>
        <taxon>Eukaryota</taxon>
        <taxon>Viridiplantae</taxon>
        <taxon>Streptophyta</taxon>
        <taxon>Embryophyta</taxon>
        <taxon>Tracheophyta</taxon>
        <taxon>Spermatophyta</taxon>
        <taxon>Magnoliopsida</taxon>
        <taxon>Liliopsida</taxon>
        <taxon>Poales</taxon>
        <taxon>Poaceae</taxon>
        <taxon>PACMAD clade</taxon>
        <taxon>Chloridoideae</taxon>
        <taxon>Cynodonteae</taxon>
        <taxon>Eleusininae</taxon>
        <taxon>Eleusine</taxon>
    </lineage>
</organism>
<dbReference type="EMBL" id="BQKI01000078">
    <property type="protein sequence ID" value="GJN25831.1"/>
    <property type="molecule type" value="Genomic_DNA"/>
</dbReference>
<feature type="region of interest" description="Disordered" evidence="1">
    <location>
        <begin position="54"/>
        <end position="75"/>
    </location>
</feature>
<evidence type="ECO:0000313" key="2">
    <source>
        <dbReference type="EMBL" id="GJN25831.1"/>
    </source>
</evidence>
<feature type="compositionally biased region" description="Basic and acidic residues" evidence="1">
    <location>
        <begin position="8"/>
        <end position="32"/>
    </location>
</feature>
<dbReference type="AlphaFoldDB" id="A0AAV5EUT0"/>
<proteinExistence type="predicted"/>
<comment type="caution">
    <text evidence="2">The sequence shown here is derived from an EMBL/GenBank/DDBJ whole genome shotgun (WGS) entry which is preliminary data.</text>
</comment>
<evidence type="ECO:0000256" key="1">
    <source>
        <dbReference type="SAM" id="MobiDB-lite"/>
    </source>
</evidence>
<accession>A0AAV5EUT0</accession>
<reference evidence="2" key="2">
    <citation type="submission" date="2021-12" db="EMBL/GenBank/DDBJ databases">
        <title>Resequencing data analysis of finger millet.</title>
        <authorList>
            <person name="Hatakeyama M."/>
            <person name="Aluri S."/>
            <person name="Balachadran M.T."/>
            <person name="Sivarajan S.R."/>
            <person name="Poveda L."/>
            <person name="Shimizu-Inatsugi R."/>
            <person name="Schlapbach R."/>
            <person name="Sreeman S.M."/>
            <person name="Shimizu K.K."/>
        </authorList>
    </citation>
    <scope>NUCLEOTIDE SEQUENCE</scope>
</reference>
<sequence>MCGADPGDGIRRAGLDRPKSGDRAGEAGERKRIEEIQAEISEARRRCRFGLRSDRPVDEADHVAGGTKKGQDDATPYQVSSVRMMATASRVVESVPWVATGDRRPPSPRDAHVSVEGEEVIEEFFGEFWAVPACHSKAANNQQHSSSNRRRLVWIRRELFVAGSFTAEDCYPARASDWRLPVPKELESSF</sequence>
<feature type="region of interest" description="Disordered" evidence="1">
    <location>
        <begin position="1"/>
        <end position="32"/>
    </location>
</feature>